<dbReference type="InterPro" id="IPR001322">
    <property type="entry name" value="Lamin_tail_dom"/>
</dbReference>
<organism evidence="2 3">
    <name type="scientific">Nostocoides australiense Ben110</name>
    <dbReference type="NCBI Taxonomy" id="1193182"/>
    <lineage>
        <taxon>Bacteria</taxon>
        <taxon>Bacillati</taxon>
        <taxon>Actinomycetota</taxon>
        <taxon>Actinomycetes</taxon>
        <taxon>Micrococcales</taxon>
        <taxon>Intrasporangiaceae</taxon>
        <taxon>Nostocoides</taxon>
    </lineage>
</organism>
<protein>
    <recommendedName>
        <fullName evidence="1">LTD domain-containing protein</fullName>
    </recommendedName>
</protein>
<feature type="domain" description="LTD" evidence="1">
    <location>
        <begin position="277"/>
        <end position="391"/>
    </location>
</feature>
<dbReference type="SUPFAM" id="SSF49785">
    <property type="entry name" value="Galactose-binding domain-like"/>
    <property type="match status" value="1"/>
</dbReference>
<evidence type="ECO:0000313" key="3">
    <source>
        <dbReference type="Proteomes" id="UP000035763"/>
    </source>
</evidence>
<dbReference type="AlphaFoldDB" id="W6JXP0"/>
<dbReference type="EMBL" id="CAJA01000272">
    <property type="protein sequence ID" value="CCH73877.1"/>
    <property type="molecule type" value="Genomic_DNA"/>
</dbReference>
<dbReference type="PROSITE" id="PS51841">
    <property type="entry name" value="LTD"/>
    <property type="match status" value="1"/>
</dbReference>
<dbReference type="Pfam" id="PF08757">
    <property type="entry name" value="CotH"/>
    <property type="match status" value="1"/>
</dbReference>
<dbReference type="STRING" id="1193182.BN11_3430001"/>
<comment type="caution">
    <text evidence="2">The sequence shown here is derived from an EMBL/GenBank/DDBJ whole genome shotgun (WGS) entry which is preliminary data.</text>
</comment>
<dbReference type="PANTHER" id="PTHR40050">
    <property type="entry name" value="INNER SPORE COAT PROTEIN H"/>
    <property type="match status" value="1"/>
</dbReference>
<dbReference type="InterPro" id="IPR014867">
    <property type="entry name" value="Spore_coat_CotH_CotH2/3/7"/>
</dbReference>
<gene>
    <name evidence="2" type="ORF">BN11_3430001</name>
</gene>
<reference evidence="2 3" key="1">
    <citation type="journal article" date="2013" name="ISME J.">
        <title>A metabolic model for members of the genus Tetrasphaera involved in enhanced biological phosphorus removal.</title>
        <authorList>
            <person name="Kristiansen R."/>
            <person name="Nguyen H.T.T."/>
            <person name="Saunders A.M."/>
            <person name="Nielsen J.L."/>
            <person name="Wimmer R."/>
            <person name="Le V.Q."/>
            <person name="McIlroy S.J."/>
            <person name="Petrovski S."/>
            <person name="Seviour R.J."/>
            <person name="Calteau A."/>
            <person name="Nielsen K.L."/>
            <person name="Nielsen P.H."/>
        </authorList>
    </citation>
    <scope>NUCLEOTIDE SEQUENCE [LARGE SCALE GENOMIC DNA]</scope>
    <source>
        <strain evidence="2 3">Ben110</strain>
    </source>
</reference>
<sequence length="607" mass="66375">MKKFDIQNERVPRSRIGWEVAAATRELTVGHGTVRIQRNGKFHSVVTILENYDGTWRKTHGMDVPMYKVQGGGLKSYTSPEAMAATGDVEKKNPDDTDFSDIWQLTQRLAAPDSPEKFAWIRANLALPQIANYTAHTVVTRRWDTGTRNFYMVKNPQTGRWQVLAWDFDNVFNNATDGKGAFLTPLLDRPGLWQTLFKMPDFQAMHYRRVRTLHDRFLVGNGLVDRFDELTVGHESDLALDVAKWGGPTLATARGVFVAGVEERRREIANGTTNGIIPTSQSPTAAPVVNEIQAVPGATRPEYLEVYNPGTTGLDISDWSIPAVGLTQLIPGTVVPPKSYLVWSNDDAKLVSAFGGDFIAGGIFSGDLADTGEEVAILDGARVADSVTYATTSPWPGPSGPSLELKDPALDNSLGANWAFSTDARSGTAGTRNAVFVQPPSTTTTVFPFGSTWKWYPWVTPNQYWKNLTFNDSSWRTGPGPLGFRSTQKTTINTATGRVSYYFRKTFDIGSGPRAGVTLRLRRDDGAVVYVNGVEVARSNMPAGAITPMTRAKSDVLPGKQGTTYSITLPPSAFRNGSNTIAVEVHQFTATATSDLFFDASLVVRSS</sequence>
<name>W6JXP0_9MICO</name>
<dbReference type="Gene3D" id="2.60.120.260">
    <property type="entry name" value="Galactose-binding domain-like"/>
    <property type="match status" value="1"/>
</dbReference>
<dbReference type="PANTHER" id="PTHR40050:SF1">
    <property type="entry name" value="INNER SPORE COAT PROTEIN H"/>
    <property type="match status" value="1"/>
</dbReference>
<dbReference type="InterPro" id="IPR008979">
    <property type="entry name" value="Galactose-bd-like_sf"/>
</dbReference>
<keyword evidence="3" id="KW-1185">Reference proteome</keyword>
<dbReference type="Proteomes" id="UP000035763">
    <property type="component" value="Unassembled WGS sequence"/>
</dbReference>
<evidence type="ECO:0000313" key="2">
    <source>
        <dbReference type="EMBL" id="CCH73877.1"/>
    </source>
</evidence>
<accession>W6JXP0</accession>
<dbReference type="OrthoDB" id="9802683at2"/>
<proteinExistence type="predicted"/>
<evidence type="ECO:0000259" key="1">
    <source>
        <dbReference type="PROSITE" id="PS51841"/>
    </source>
</evidence>